<evidence type="ECO:0000256" key="1">
    <source>
        <dbReference type="SAM" id="Phobius"/>
    </source>
</evidence>
<keyword evidence="1" id="KW-1133">Transmembrane helix</keyword>
<dbReference type="AlphaFoldDB" id="A0A9X1VSL2"/>
<evidence type="ECO:0000313" key="3">
    <source>
        <dbReference type="Proteomes" id="UP001139369"/>
    </source>
</evidence>
<dbReference type="RefSeq" id="WP_242179352.1">
    <property type="nucleotide sequence ID" value="NZ_JAKQYM010000012.1"/>
</dbReference>
<sequence>MKVAKYILSIFLIMGGFGFIAKGDFIAGLLTLILGGILLPPVSEKIKEQVILFQNKKIRYGIYIGLLLIAGAFMPKSDAEVFGSKKDVLINYIKNNKNDKSLQNIKNLAEIGSMFGNNNYALRHPQQGYISEQYDSIKKVAVLTFNPKFDYNGSDDISYLKDDAKNGKIKGYALQYEINEDDSITLKKTTITYAKIIKEFMTINDVPSFETFVDEVAVRYRKEEVIKEEKIANERRKFNEIMGNDEFWNKYDPIVKKRIYKLIIGKNCGELQEQFTIAADMSEIKHSTGKRANKELELMDFIDEKMRDLDCY</sequence>
<organism evidence="2 3">
    <name type="scientific">Polaribacter marinus</name>
    <dbReference type="NCBI Taxonomy" id="2916838"/>
    <lineage>
        <taxon>Bacteria</taxon>
        <taxon>Pseudomonadati</taxon>
        <taxon>Bacteroidota</taxon>
        <taxon>Flavobacteriia</taxon>
        <taxon>Flavobacteriales</taxon>
        <taxon>Flavobacteriaceae</taxon>
    </lineage>
</organism>
<accession>A0A9X1VSL2</accession>
<name>A0A9X1VSL2_9FLAO</name>
<dbReference type="EMBL" id="JAKQYM010000012">
    <property type="protein sequence ID" value="MCI2230242.1"/>
    <property type="molecule type" value="Genomic_DNA"/>
</dbReference>
<keyword evidence="1" id="KW-0472">Membrane</keyword>
<keyword evidence="1" id="KW-0812">Transmembrane</keyword>
<reference evidence="2" key="1">
    <citation type="submission" date="2022-02" db="EMBL/GenBank/DDBJ databases">
        <title>Polaribacter sp. MSW13, isolated from seawater.</title>
        <authorList>
            <person name="Kristyanto S."/>
            <person name="Jung J."/>
            <person name="Jeon C.O."/>
        </authorList>
    </citation>
    <scope>NUCLEOTIDE SEQUENCE</scope>
    <source>
        <strain evidence="2">MSW13</strain>
    </source>
</reference>
<dbReference type="Proteomes" id="UP001139369">
    <property type="component" value="Unassembled WGS sequence"/>
</dbReference>
<keyword evidence="3" id="KW-1185">Reference proteome</keyword>
<evidence type="ECO:0000313" key="2">
    <source>
        <dbReference type="EMBL" id="MCI2230242.1"/>
    </source>
</evidence>
<protein>
    <submittedName>
        <fullName evidence="2">Uncharacterized protein</fullName>
    </submittedName>
</protein>
<feature type="transmembrane region" description="Helical" evidence="1">
    <location>
        <begin position="6"/>
        <end position="39"/>
    </location>
</feature>
<proteinExistence type="predicted"/>
<comment type="caution">
    <text evidence="2">The sequence shown here is derived from an EMBL/GenBank/DDBJ whole genome shotgun (WGS) entry which is preliminary data.</text>
</comment>
<gene>
    <name evidence="2" type="ORF">MC378_13775</name>
</gene>